<evidence type="ECO:0000313" key="8">
    <source>
        <dbReference type="Proteomes" id="UP001213000"/>
    </source>
</evidence>
<evidence type="ECO:0000259" key="6">
    <source>
        <dbReference type="SMART" id="SM01313"/>
    </source>
</evidence>
<evidence type="ECO:0000256" key="3">
    <source>
        <dbReference type="ARBA" id="ARBA00022483"/>
    </source>
</evidence>
<evidence type="ECO:0000256" key="4">
    <source>
        <dbReference type="ARBA" id="ARBA00023054"/>
    </source>
</evidence>
<feature type="compositionally biased region" description="Low complexity" evidence="5">
    <location>
        <begin position="709"/>
        <end position="718"/>
    </location>
</feature>
<dbReference type="SMART" id="SM01313">
    <property type="entry name" value="Sec3-PIP2_bind"/>
    <property type="match status" value="1"/>
</dbReference>
<comment type="caution">
    <text evidence="7">The sequence shown here is derived from an EMBL/GenBank/DDBJ whole genome shotgun (WGS) entry which is preliminary data.</text>
</comment>
<feature type="compositionally biased region" description="Basic and acidic residues" evidence="5">
    <location>
        <begin position="698"/>
        <end position="708"/>
    </location>
</feature>
<dbReference type="Pfam" id="PF09763">
    <property type="entry name" value="Sec3_CC"/>
    <property type="match status" value="1"/>
</dbReference>
<dbReference type="Pfam" id="PF15277">
    <property type="entry name" value="Sec3-PIP2_bind"/>
    <property type="match status" value="1"/>
</dbReference>
<dbReference type="EMBL" id="JANIEX010000022">
    <property type="protein sequence ID" value="KAJ3575972.1"/>
    <property type="molecule type" value="Genomic_DNA"/>
</dbReference>
<dbReference type="Pfam" id="PF20654">
    <property type="entry name" value="Sec3_C-term"/>
    <property type="match status" value="1"/>
</dbReference>
<organism evidence="7 8">
    <name type="scientific">Leucocoprinus birnbaumii</name>
    <dbReference type="NCBI Taxonomy" id="56174"/>
    <lineage>
        <taxon>Eukaryota</taxon>
        <taxon>Fungi</taxon>
        <taxon>Dikarya</taxon>
        <taxon>Basidiomycota</taxon>
        <taxon>Agaricomycotina</taxon>
        <taxon>Agaricomycetes</taxon>
        <taxon>Agaricomycetidae</taxon>
        <taxon>Agaricales</taxon>
        <taxon>Agaricineae</taxon>
        <taxon>Agaricaceae</taxon>
        <taxon>Leucocoprinus</taxon>
    </lineage>
</organism>
<dbReference type="AlphaFoldDB" id="A0AAD5W3P3"/>
<keyword evidence="4" id="KW-0175">Coiled coil</keyword>
<dbReference type="CDD" id="cd13315">
    <property type="entry name" value="PH_Sec3"/>
    <property type="match status" value="1"/>
</dbReference>
<proteinExistence type="inferred from homology"/>
<protein>
    <recommendedName>
        <fullName evidence="6">Exocyst complex component Sec3 PIP2-binding N-terminal domain-containing protein</fullName>
    </recommendedName>
</protein>
<dbReference type="InterPro" id="IPR019160">
    <property type="entry name" value="Sec3_CC"/>
</dbReference>
<dbReference type="GO" id="GO:0005886">
    <property type="term" value="C:plasma membrane"/>
    <property type="evidence" value="ECO:0007669"/>
    <property type="project" value="TreeGrafter"/>
</dbReference>
<reference evidence="7" key="1">
    <citation type="submission" date="2022-07" db="EMBL/GenBank/DDBJ databases">
        <title>Genome Sequence of Leucocoprinus birnbaumii.</title>
        <authorList>
            <person name="Buettner E."/>
        </authorList>
    </citation>
    <scope>NUCLEOTIDE SEQUENCE</scope>
    <source>
        <strain evidence="7">VT141</strain>
    </source>
</reference>
<dbReference type="GO" id="GO:0000145">
    <property type="term" value="C:exocyst"/>
    <property type="evidence" value="ECO:0007669"/>
    <property type="project" value="InterPro"/>
</dbReference>
<sequence length="1148" mass="127238">MADIRQSIIASVFSRRNAAGGLEETYVSHLKIWEDAGGEGRKARYILLSQANNNSGFIHKSKLNNNGSFSVGKTWKLSELRGLQVVAPLAFNITLSRTYRWQTESQGDQTNFLIALIRLFRQISGGNGSLHLEGISDPDGAEGSYQVPSQAASSVDNRSQRNLRPETPQNNEPSPRAPTPLTSRNGAPTPRAGSPANSARELSASVRSRETPLRPTGRPRKGSDAVSLPPPQALRPRRLSSSQYPQQVPTLNLPPSNGNLRGYDVDSQDGASTSGRSRKDSQQSSKTRPGPSREASSSLAPGQRSRGPSPAPEQTRARTLSSTKENGLAPRRDPNARVSFFDPANQQKLDRLIVGGTSGTNGAVNGQIDGDTGDEVENAQDTLASVEEMIEGYEWASDDIIGRKMARGAADMIEARLLDELLALEKANIHSFLESDDRINTVMKFMDDALAELDNLDGLISSYKIHLNAVDDDISYIQSQNRGLQVQTQNQRALLNEIENLLQTVQVDSDALITLTQESLEKSPSISRLEQAAAELYKALQAGRDTDMAATMERLQEYRTHNSQFCKRMYDFLSIMFTAQSKLLLGEVSGLTKPGRGGKPTIVQHQDIEEYLGRYCGLMLYLKEMDESVYGKLCAAYFSAASELHSTQIKALMNIYLGYVKRSSEDEGEHVFSSTPTNPAPKAPSGMRRAGTLIRSPMESRNKDKDKSSSNTTNSSAADGDMRVSEVFALILDQIIPLIHQENSFMADFLQINSLNHDAALTFADYMGLDQYFRRQATRSNSLSQTTLKLVRGAMDLVFGFLATEVKVWVEKALEKDPIEIVGVLATLERFMIEADEKANQFLNGFLSKQHTRLKGVFDRHINDQLKSIEQTKSTSKKRRGLVPFIRHFPQYIYRVEDQLNAVGADGLGLEIRESVDTAYEKIVNAMFETLKAVAKMDGDEEDKGQLNYHVVIIENMHYFVSETARMEVGSVGSFTKKARAIYDENLNAYVKLLFRRPFGKIIDYFEGLERLLRTLSSPTDIATNPTYSKNALRKIIREYTIKDLRKHIDGLYKIVQKHFIDSAAAASAAAASAPGNMTSQEKERVAATEESVGRTVLLGVWRTCEEDLVKLTEGWKERLSQCYGEAGNLEFGVGDVENAFRKHRMGA</sequence>
<feature type="region of interest" description="Disordered" evidence="5">
    <location>
        <begin position="354"/>
        <end position="373"/>
    </location>
</feature>
<dbReference type="Proteomes" id="UP001213000">
    <property type="component" value="Unassembled WGS sequence"/>
</dbReference>
<name>A0AAD5W3P3_9AGAR</name>
<dbReference type="GO" id="GO:0005546">
    <property type="term" value="F:phosphatidylinositol-4,5-bisphosphate binding"/>
    <property type="evidence" value="ECO:0007669"/>
    <property type="project" value="TreeGrafter"/>
</dbReference>
<evidence type="ECO:0000256" key="2">
    <source>
        <dbReference type="ARBA" id="ARBA00022448"/>
    </source>
</evidence>
<comment type="similarity">
    <text evidence="1">Belongs to the SEC3 family.</text>
</comment>
<feature type="region of interest" description="Disordered" evidence="5">
    <location>
        <begin position="668"/>
        <end position="718"/>
    </location>
</feature>
<dbReference type="GO" id="GO:0006893">
    <property type="term" value="P:Golgi to plasma membrane transport"/>
    <property type="evidence" value="ECO:0007669"/>
    <property type="project" value="TreeGrafter"/>
</dbReference>
<feature type="compositionally biased region" description="Polar residues" evidence="5">
    <location>
        <begin position="146"/>
        <end position="173"/>
    </location>
</feature>
<dbReference type="GO" id="GO:0006887">
    <property type="term" value="P:exocytosis"/>
    <property type="evidence" value="ECO:0007669"/>
    <property type="project" value="UniProtKB-KW"/>
</dbReference>
<keyword evidence="2" id="KW-0813">Transport</keyword>
<feature type="domain" description="Exocyst complex component Sec3 PIP2-binding N-terminal" evidence="6">
    <location>
        <begin position="39"/>
        <end position="123"/>
    </location>
</feature>
<evidence type="ECO:0000256" key="1">
    <source>
        <dbReference type="ARBA" id="ARBA00006518"/>
    </source>
</evidence>
<dbReference type="InterPro" id="IPR028258">
    <property type="entry name" value="Sec3-PIP2_bind"/>
</dbReference>
<evidence type="ECO:0000256" key="5">
    <source>
        <dbReference type="SAM" id="MobiDB-lite"/>
    </source>
</evidence>
<feature type="compositionally biased region" description="Polar residues" evidence="5">
    <location>
        <begin position="244"/>
        <end position="259"/>
    </location>
</feature>
<dbReference type="PANTHER" id="PTHR16092">
    <property type="entry name" value="SEC3/SYNTAXIN-RELATED"/>
    <property type="match status" value="1"/>
</dbReference>
<dbReference type="Gene3D" id="2.30.29.90">
    <property type="match status" value="1"/>
</dbReference>
<dbReference type="InterPro" id="IPR048628">
    <property type="entry name" value="Sec3_C"/>
</dbReference>
<keyword evidence="8" id="KW-1185">Reference proteome</keyword>
<feature type="region of interest" description="Disordered" evidence="5">
    <location>
        <begin position="134"/>
        <end position="343"/>
    </location>
</feature>
<keyword evidence="3" id="KW-0268">Exocytosis</keyword>
<evidence type="ECO:0000313" key="7">
    <source>
        <dbReference type="EMBL" id="KAJ3575972.1"/>
    </source>
</evidence>
<dbReference type="PANTHER" id="PTHR16092:SF14">
    <property type="entry name" value="EXOCYST COMPLEX COMPONENT 1 ISOFORM X1"/>
    <property type="match status" value="1"/>
</dbReference>
<gene>
    <name evidence="7" type="ORF">NP233_g733</name>
</gene>
<accession>A0AAD5W3P3</accession>